<name>A0AB38YJF4_9GAMM</name>
<dbReference type="RefSeq" id="WP_304996694.1">
    <property type="nucleotide sequence ID" value="NZ_CP101717.1"/>
</dbReference>
<evidence type="ECO:0000256" key="1">
    <source>
        <dbReference type="SAM" id="MobiDB-lite"/>
    </source>
</evidence>
<accession>A0AB38YJF4</accession>
<feature type="compositionally biased region" description="Acidic residues" evidence="1">
    <location>
        <begin position="33"/>
        <end position="42"/>
    </location>
</feature>
<feature type="chain" id="PRO_5044261994" description="DUF3887 domain-containing protein" evidence="2">
    <location>
        <begin position="19"/>
        <end position="159"/>
    </location>
</feature>
<feature type="region of interest" description="Disordered" evidence="1">
    <location>
        <begin position="25"/>
        <end position="46"/>
    </location>
</feature>
<proteinExistence type="predicted"/>
<dbReference type="EMBL" id="CP101717">
    <property type="protein sequence ID" value="WLD59402.1"/>
    <property type="molecule type" value="Genomic_DNA"/>
</dbReference>
<evidence type="ECO:0000313" key="3">
    <source>
        <dbReference type="EMBL" id="WLD59402.1"/>
    </source>
</evidence>
<feature type="signal peptide" evidence="2">
    <location>
        <begin position="1"/>
        <end position="18"/>
    </location>
</feature>
<dbReference type="AlphaFoldDB" id="A0AB38YJF4"/>
<evidence type="ECO:0000256" key="2">
    <source>
        <dbReference type="SAM" id="SignalP"/>
    </source>
</evidence>
<reference evidence="3" key="1">
    <citation type="submission" date="2022-07" db="EMBL/GenBank/DDBJ databases">
        <title>Complete genome sequence of Salinispirillum sp. LH10-3-1 capable of multiple carbohydrate inversion isolated from a soda lake.</title>
        <authorList>
            <person name="Liu J."/>
            <person name="Zhai Y."/>
            <person name="Zhang H."/>
            <person name="Yang H."/>
            <person name="Qu J."/>
            <person name="Li J."/>
        </authorList>
    </citation>
    <scope>NUCLEOTIDE SEQUENCE</scope>
    <source>
        <strain evidence="3">LH 10-3-1</strain>
    </source>
</reference>
<organism evidence="3">
    <name type="scientific">Salinispirillum sp. LH 10-3-1</name>
    <dbReference type="NCBI Taxonomy" id="2952525"/>
    <lineage>
        <taxon>Bacteria</taxon>
        <taxon>Pseudomonadati</taxon>
        <taxon>Pseudomonadota</taxon>
        <taxon>Gammaproteobacteria</taxon>
        <taxon>Oceanospirillales</taxon>
        <taxon>Saccharospirillaceae</taxon>
        <taxon>Salinispirillum</taxon>
    </lineage>
</organism>
<keyword evidence="2" id="KW-0732">Signal</keyword>
<dbReference type="PROSITE" id="PS51257">
    <property type="entry name" value="PROKAR_LIPOPROTEIN"/>
    <property type="match status" value="1"/>
</dbReference>
<gene>
    <name evidence="3" type="ORF">NFC81_06390</name>
</gene>
<sequence>MKSTALLLLLLASFMVSGCLPEEGLGETPTEVIDGDGDDTTDPTDPVDPATAIENAKAFINSYRSASDAAQLAYFNQNFSDSFVADAEELAEFYEETAYRFVETLFVSTMAATLFAEDAYAFGERGDVEVGYQWDINDFDEFAESYLPHGLVGEFSAAN</sequence>
<evidence type="ECO:0008006" key="4">
    <source>
        <dbReference type="Google" id="ProtNLM"/>
    </source>
</evidence>
<protein>
    <recommendedName>
        <fullName evidence="4">DUF3887 domain-containing protein</fullName>
    </recommendedName>
</protein>